<organism evidence="2 3">
    <name type="scientific">Schaalia odontolytica</name>
    <dbReference type="NCBI Taxonomy" id="1660"/>
    <lineage>
        <taxon>Bacteria</taxon>
        <taxon>Bacillati</taxon>
        <taxon>Actinomycetota</taxon>
        <taxon>Actinomycetes</taxon>
        <taxon>Actinomycetales</taxon>
        <taxon>Actinomycetaceae</taxon>
        <taxon>Schaalia</taxon>
    </lineage>
</organism>
<dbReference type="SUPFAM" id="SSF52833">
    <property type="entry name" value="Thioredoxin-like"/>
    <property type="match status" value="1"/>
</dbReference>
<keyword evidence="3" id="KW-1185">Reference proteome</keyword>
<dbReference type="EMBL" id="UAPR01000008">
    <property type="protein sequence ID" value="SPT56210.1"/>
    <property type="molecule type" value="Genomic_DNA"/>
</dbReference>
<dbReference type="Proteomes" id="UP000250192">
    <property type="component" value="Unassembled WGS sequence"/>
</dbReference>
<dbReference type="PANTHER" id="PTHR13887:SF41">
    <property type="entry name" value="THIOREDOXIN SUPERFAMILY PROTEIN"/>
    <property type="match status" value="1"/>
</dbReference>
<dbReference type="InterPro" id="IPR036249">
    <property type="entry name" value="Thioredoxin-like_sf"/>
</dbReference>
<gene>
    <name evidence="2" type="ORF">NCTC9935_01736</name>
</gene>
<dbReference type="GO" id="GO:0016491">
    <property type="term" value="F:oxidoreductase activity"/>
    <property type="evidence" value="ECO:0007669"/>
    <property type="project" value="InterPro"/>
</dbReference>
<evidence type="ECO:0000313" key="2">
    <source>
        <dbReference type="EMBL" id="SPT56210.1"/>
    </source>
</evidence>
<sequence>MRIDMWLDTCDPWSYLGLRHLRAALEQFEHRDEVEVYLHAFLLEPDMEASIDKPRIVALVESGAATLEEVREADERMQALGAREGIRFDFDSLVIAPTSRAHRVIAAAHEADIDADTVTGPSSLQLKVAEAIMRAHFEMGLDISHPDVLIGCAQDIGMEPELAAHAVGDEEWASHVYSDFQVAMHMGVAAVPTYVFDAQFLVDGHQTTTAFTNILATAWEQSRKDRA</sequence>
<evidence type="ECO:0000313" key="3">
    <source>
        <dbReference type="Proteomes" id="UP000250192"/>
    </source>
</evidence>
<proteinExistence type="predicted"/>
<accession>A0A2X0UKP7</accession>
<reference evidence="2 3" key="1">
    <citation type="submission" date="2018-06" db="EMBL/GenBank/DDBJ databases">
        <authorList>
            <consortium name="Pathogen Informatics"/>
            <person name="Doyle S."/>
        </authorList>
    </citation>
    <scope>NUCLEOTIDE SEQUENCE [LARGE SCALE GENOMIC DNA]</scope>
    <source>
        <strain evidence="2 3">NCTC9935</strain>
    </source>
</reference>
<dbReference type="Pfam" id="PF01323">
    <property type="entry name" value="DSBA"/>
    <property type="match status" value="1"/>
</dbReference>
<dbReference type="PANTHER" id="PTHR13887">
    <property type="entry name" value="GLUTATHIONE S-TRANSFERASE KAPPA"/>
    <property type="match status" value="1"/>
</dbReference>
<evidence type="ECO:0000259" key="1">
    <source>
        <dbReference type="Pfam" id="PF01323"/>
    </source>
</evidence>
<name>A0A2X0UKP7_9ACTO</name>
<dbReference type="InterPro" id="IPR001853">
    <property type="entry name" value="DSBA-like_thioredoxin_dom"/>
</dbReference>
<dbReference type="CDD" id="cd03024">
    <property type="entry name" value="DsbA_FrnE"/>
    <property type="match status" value="1"/>
</dbReference>
<feature type="domain" description="DSBA-like thioredoxin" evidence="1">
    <location>
        <begin position="3"/>
        <end position="211"/>
    </location>
</feature>
<dbReference type="STRING" id="1660.APY09_07570"/>
<dbReference type="Gene3D" id="3.40.30.10">
    <property type="entry name" value="Glutaredoxin"/>
    <property type="match status" value="1"/>
</dbReference>
<dbReference type="AlphaFoldDB" id="A0A2X0UKP7"/>
<protein>
    <submittedName>
        <fullName evidence="2">DSBA-like thioredoxin domain</fullName>
    </submittedName>
</protein>